<feature type="transmembrane region" description="Helical" evidence="1">
    <location>
        <begin position="124"/>
        <end position="144"/>
    </location>
</feature>
<evidence type="ECO:0000313" key="2">
    <source>
        <dbReference type="EMBL" id="EAQ03983.1"/>
    </source>
</evidence>
<name>A3TWI7_PSEBH</name>
<dbReference type="HOGENOM" id="CLU_1271226_0_0_5"/>
<evidence type="ECO:0000313" key="3">
    <source>
        <dbReference type="Proteomes" id="UP000004318"/>
    </source>
</evidence>
<protein>
    <submittedName>
        <fullName evidence="2">Uncharacterized protein</fullName>
    </submittedName>
</protein>
<keyword evidence="3" id="KW-1185">Reference proteome</keyword>
<dbReference type="AlphaFoldDB" id="A3TWI7"/>
<dbReference type="EMBL" id="AAMO01000003">
    <property type="protein sequence ID" value="EAQ03983.1"/>
    <property type="molecule type" value="Genomic_DNA"/>
</dbReference>
<dbReference type="STRING" id="252305.OB2597_12086"/>
<keyword evidence="1" id="KW-0472">Membrane</keyword>
<keyword evidence="1" id="KW-0812">Transmembrane</keyword>
<proteinExistence type="predicted"/>
<organism evidence="2 3">
    <name type="scientific">Pseudooceanicola batsensis (strain ATCC BAA-863 / DSM 15984 / KCTC 12145 / HTCC2597)</name>
    <name type="common">Oceanicola batsensis</name>
    <dbReference type="NCBI Taxonomy" id="252305"/>
    <lineage>
        <taxon>Bacteria</taxon>
        <taxon>Pseudomonadati</taxon>
        <taxon>Pseudomonadota</taxon>
        <taxon>Alphaproteobacteria</taxon>
        <taxon>Rhodobacterales</taxon>
        <taxon>Paracoccaceae</taxon>
        <taxon>Pseudooceanicola</taxon>
    </lineage>
</organism>
<dbReference type="Proteomes" id="UP000004318">
    <property type="component" value="Unassembled WGS sequence"/>
</dbReference>
<evidence type="ECO:0000256" key="1">
    <source>
        <dbReference type="SAM" id="Phobius"/>
    </source>
</evidence>
<feature type="transmembrane region" description="Helical" evidence="1">
    <location>
        <begin position="21"/>
        <end position="43"/>
    </location>
</feature>
<comment type="caution">
    <text evidence="2">The sequence shown here is derived from an EMBL/GenBank/DDBJ whole genome shotgun (WGS) entry which is preliminary data.</text>
</comment>
<gene>
    <name evidence="2" type="ORF">OB2597_12086</name>
</gene>
<reference evidence="2 3" key="1">
    <citation type="journal article" date="2010" name="J. Bacteriol.">
        <title>Genome sequences of Oceanicola granulosus HTCC2516(T) and Oceanicola batsensis HTCC2597(TDelta).</title>
        <authorList>
            <person name="Thrash J.C."/>
            <person name="Cho J.C."/>
            <person name="Vergin K.L."/>
            <person name="Giovannoni S.J."/>
        </authorList>
    </citation>
    <scope>NUCLEOTIDE SEQUENCE [LARGE SCALE GENOMIC DNA]</scope>
    <source>
        <strain evidence="3">ATCC BAA-863 / DSM 15984 / KCTC 12145 / HTCC2597</strain>
    </source>
</reference>
<sequence length="217" mass="22739">MDLGIRKNTMPHHSHADGFAAGLIVLVVAVSLASLMVGWGAGVEWLVRVSERRSAMVPGPALCLALIAGSSLLFDRGPYRAARKVALAGALVILGFMILAPHLADGPLDTWLLSGSGTADGVSRAAMIGLALAAVAPAVRLGLFPVSGEWQFHIPLFGLMVAVVISGLVAFDPLTFETLGLFRHLSLIEAVLMSLLFGAQVLQHHPDEVADLPGRSI</sequence>
<keyword evidence="1" id="KW-1133">Transmembrane helix</keyword>
<feature type="transmembrane region" description="Helical" evidence="1">
    <location>
        <begin position="156"/>
        <end position="176"/>
    </location>
</feature>
<feature type="transmembrane region" description="Helical" evidence="1">
    <location>
        <begin position="86"/>
        <end position="104"/>
    </location>
</feature>
<feature type="transmembrane region" description="Helical" evidence="1">
    <location>
        <begin position="55"/>
        <end position="74"/>
    </location>
</feature>
<accession>A3TWI7</accession>